<dbReference type="RefSeq" id="WP_091761674.1">
    <property type="nucleotide sequence ID" value="NZ_FOHB01000008.1"/>
</dbReference>
<protein>
    <submittedName>
        <fullName evidence="3">Adenylate cyclase</fullName>
    </submittedName>
</protein>
<dbReference type="GO" id="GO:0009190">
    <property type="term" value="P:cyclic nucleotide biosynthetic process"/>
    <property type="evidence" value="ECO:0007669"/>
    <property type="project" value="InterPro"/>
</dbReference>
<dbReference type="OrthoDB" id="5476461at2"/>
<dbReference type="STRING" id="587636.SAMN05216199_3803"/>
<dbReference type="SMART" id="SM00044">
    <property type="entry name" value="CYCc"/>
    <property type="match status" value="1"/>
</dbReference>
<dbReference type="AlphaFoldDB" id="A0A1H9XH69"/>
<feature type="domain" description="Guanylate cyclase" evidence="2">
    <location>
        <begin position="90"/>
        <end position="219"/>
    </location>
</feature>
<proteinExistence type="inferred from homology"/>
<evidence type="ECO:0000259" key="2">
    <source>
        <dbReference type="PROSITE" id="PS50125"/>
    </source>
</evidence>
<organism evidence="3 4">
    <name type="scientific">Pedococcus cremeus</name>
    <dbReference type="NCBI Taxonomy" id="587636"/>
    <lineage>
        <taxon>Bacteria</taxon>
        <taxon>Bacillati</taxon>
        <taxon>Actinomycetota</taxon>
        <taxon>Actinomycetes</taxon>
        <taxon>Micrococcales</taxon>
        <taxon>Intrasporangiaceae</taxon>
        <taxon>Pedococcus</taxon>
    </lineage>
</organism>
<dbReference type="Gene3D" id="3.30.70.1230">
    <property type="entry name" value="Nucleotide cyclase"/>
    <property type="match status" value="1"/>
</dbReference>
<accession>A0A1H9XH69</accession>
<dbReference type="GO" id="GO:0035556">
    <property type="term" value="P:intracellular signal transduction"/>
    <property type="evidence" value="ECO:0007669"/>
    <property type="project" value="InterPro"/>
</dbReference>
<reference evidence="4" key="1">
    <citation type="submission" date="2016-10" db="EMBL/GenBank/DDBJ databases">
        <authorList>
            <person name="Varghese N."/>
            <person name="Submissions S."/>
        </authorList>
    </citation>
    <scope>NUCLEOTIDE SEQUENCE [LARGE SCALE GENOMIC DNA]</scope>
    <source>
        <strain evidence="4">CGMCC 1.6963</strain>
    </source>
</reference>
<dbReference type="InterPro" id="IPR029787">
    <property type="entry name" value="Nucleotide_cyclase"/>
</dbReference>
<dbReference type="PANTHER" id="PTHR43081">
    <property type="entry name" value="ADENYLATE CYCLASE, TERMINAL-DIFFERENTIATION SPECIFIC-RELATED"/>
    <property type="match status" value="1"/>
</dbReference>
<evidence type="ECO:0000256" key="1">
    <source>
        <dbReference type="ARBA" id="ARBA00005381"/>
    </source>
</evidence>
<keyword evidence="4" id="KW-1185">Reference proteome</keyword>
<evidence type="ECO:0000313" key="3">
    <source>
        <dbReference type="EMBL" id="SES45485.1"/>
    </source>
</evidence>
<gene>
    <name evidence="3" type="ORF">SAMN05216199_3803</name>
</gene>
<dbReference type="InterPro" id="IPR050697">
    <property type="entry name" value="Adenylyl/Guanylyl_Cyclase_3/4"/>
</dbReference>
<dbReference type="PANTHER" id="PTHR43081:SF1">
    <property type="entry name" value="ADENYLATE CYCLASE, TERMINAL-DIFFERENTIATION SPECIFIC"/>
    <property type="match status" value="1"/>
</dbReference>
<sequence>MADKAHRWTPEEVRSFMLGESPEFARERRRFMRIPANPRCKLCLAPFGGVGGVVLKAAGFGRSAGNPAMCAKCETELRHHGLTGVEIPVTLLFSDVRGSTSLAEHMRPKEFKDFLDRFYRLATDAITHHDGLVDKIVGDEVIGLFFGGISGPNHAGAAIAAAVDLADRASHSDASPAGPIPAGTAVHTGDAFVGSTGPAETVPDFTALGDPVNTTARLASLARAGEVIVSVAAAEASGTSTEGLEHRRVDLRGRSAPLEVVVLRAAQAGLAPSP</sequence>
<dbReference type="PROSITE" id="PS50125">
    <property type="entry name" value="GUANYLATE_CYCLASE_2"/>
    <property type="match status" value="1"/>
</dbReference>
<evidence type="ECO:0000313" key="4">
    <source>
        <dbReference type="Proteomes" id="UP000199019"/>
    </source>
</evidence>
<comment type="similarity">
    <text evidence="1">Belongs to the adenylyl cyclase class-3 family.</text>
</comment>
<dbReference type="Pfam" id="PF00211">
    <property type="entry name" value="Guanylate_cyc"/>
    <property type="match status" value="1"/>
</dbReference>
<dbReference type="SUPFAM" id="SSF55073">
    <property type="entry name" value="Nucleotide cyclase"/>
    <property type="match status" value="1"/>
</dbReference>
<dbReference type="CDD" id="cd07302">
    <property type="entry name" value="CHD"/>
    <property type="match status" value="1"/>
</dbReference>
<dbReference type="GO" id="GO:0004016">
    <property type="term" value="F:adenylate cyclase activity"/>
    <property type="evidence" value="ECO:0007669"/>
    <property type="project" value="UniProtKB-ARBA"/>
</dbReference>
<dbReference type="EMBL" id="FOHB01000008">
    <property type="protein sequence ID" value="SES45485.1"/>
    <property type="molecule type" value="Genomic_DNA"/>
</dbReference>
<name>A0A1H9XH69_9MICO</name>
<dbReference type="InterPro" id="IPR001054">
    <property type="entry name" value="A/G_cyclase"/>
</dbReference>
<dbReference type="Proteomes" id="UP000199019">
    <property type="component" value="Unassembled WGS sequence"/>
</dbReference>